<reference evidence="3 4" key="1">
    <citation type="submission" date="2021-06" db="EMBL/GenBank/DDBJ databases">
        <title>Caerostris extrusa draft genome.</title>
        <authorList>
            <person name="Kono N."/>
            <person name="Arakawa K."/>
        </authorList>
    </citation>
    <scope>NUCLEOTIDE SEQUENCE [LARGE SCALE GENOMIC DNA]</scope>
</reference>
<dbReference type="InterPro" id="IPR056747">
    <property type="entry name" value="VPS13-like_M"/>
</dbReference>
<gene>
    <name evidence="3" type="primary">VPS13D</name>
    <name evidence="3" type="ORF">CEXT_730851</name>
</gene>
<dbReference type="EMBL" id="BPLR01011605">
    <property type="protein sequence ID" value="GIY47637.1"/>
    <property type="molecule type" value="Genomic_DNA"/>
</dbReference>
<organism evidence="3 4">
    <name type="scientific">Caerostris extrusa</name>
    <name type="common">Bark spider</name>
    <name type="synonym">Caerostris bankana</name>
    <dbReference type="NCBI Taxonomy" id="172846"/>
    <lineage>
        <taxon>Eukaryota</taxon>
        <taxon>Metazoa</taxon>
        <taxon>Ecdysozoa</taxon>
        <taxon>Arthropoda</taxon>
        <taxon>Chelicerata</taxon>
        <taxon>Arachnida</taxon>
        <taxon>Araneae</taxon>
        <taxon>Araneomorphae</taxon>
        <taxon>Entelegynae</taxon>
        <taxon>Araneoidea</taxon>
        <taxon>Araneidae</taxon>
        <taxon>Caerostris</taxon>
    </lineage>
</organism>
<evidence type="ECO:0000259" key="2">
    <source>
        <dbReference type="Pfam" id="PF25033"/>
    </source>
</evidence>
<feature type="domain" description="VPS13-like middle region" evidence="2">
    <location>
        <begin position="34"/>
        <end position="292"/>
    </location>
</feature>
<proteinExistence type="predicted"/>
<evidence type="ECO:0000313" key="4">
    <source>
        <dbReference type="Proteomes" id="UP001054945"/>
    </source>
</evidence>
<sequence length="301" mass="34142">MKSREISKSLFDQAKVHASSSSRENLDSLTNHIAPDWVVEGVVSSVYVTLDKKQYKLIFGILSQNLGEPLEEFSFDPSTESEQFVIMDTDEKAWTTMAIHMDLVNVSLELIRNDGIVNKPGECSLAKFDFIKSRLSFEAYSDNSRDIDLVSNKIQVLDVRYKDAPVNSRPNVFTKVLQPTNTNDNNGSTLQAEVHYRITKDFTRFTVLLNNMRIMGVFEFLRSVLNFLTVPSSGTPQKEVPGHHQKDVSSNKNLSGTHTNFEMKINVTDSEFVVVEDTSMWDSNAVILKINCCYYMETKLL</sequence>
<name>A0AAV4TSA1_CAEEX</name>
<feature type="region of interest" description="Disordered" evidence="1">
    <location>
        <begin position="234"/>
        <end position="255"/>
    </location>
</feature>
<protein>
    <submittedName>
        <fullName evidence="3">Vacuolar protein sorting-associated protein 13D</fullName>
    </submittedName>
</protein>
<keyword evidence="4" id="KW-1185">Reference proteome</keyword>
<comment type="caution">
    <text evidence="3">The sequence shown here is derived from an EMBL/GenBank/DDBJ whole genome shotgun (WGS) entry which is preliminary data.</text>
</comment>
<evidence type="ECO:0000313" key="3">
    <source>
        <dbReference type="EMBL" id="GIY47637.1"/>
    </source>
</evidence>
<evidence type="ECO:0000256" key="1">
    <source>
        <dbReference type="SAM" id="MobiDB-lite"/>
    </source>
</evidence>
<dbReference type="Pfam" id="PF25033">
    <property type="entry name" value="VPS13_M"/>
    <property type="match status" value="1"/>
</dbReference>
<dbReference type="AlphaFoldDB" id="A0AAV4TSA1"/>
<dbReference type="Proteomes" id="UP001054945">
    <property type="component" value="Unassembled WGS sequence"/>
</dbReference>
<feature type="compositionally biased region" description="Basic and acidic residues" evidence="1">
    <location>
        <begin position="240"/>
        <end position="249"/>
    </location>
</feature>
<accession>A0AAV4TSA1</accession>